<keyword evidence="2" id="KW-1185">Reference proteome</keyword>
<organism evidence="1 2">
    <name type="scientific">Brachyspira suanatina</name>
    <dbReference type="NCBI Taxonomy" id="381802"/>
    <lineage>
        <taxon>Bacteria</taxon>
        <taxon>Pseudomonadati</taxon>
        <taxon>Spirochaetota</taxon>
        <taxon>Spirochaetia</taxon>
        <taxon>Brachyspirales</taxon>
        <taxon>Brachyspiraceae</taxon>
        <taxon>Brachyspira</taxon>
    </lineage>
</organism>
<dbReference type="AlphaFoldDB" id="A0A0G4K9D2"/>
<proteinExistence type="predicted"/>
<evidence type="ECO:0000313" key="2">
    <source>
        <dbReference type="Proteomes" id="UP000043763"/>
    </source>
</evidence>
<dbReference type="OrthoDB" id="308939at2"/>
<evidence type="ECO:0000313" key="1">
    <source>
        <dbReference type="EMBL" id="CRF34771.1"/>
    </source>
</evidence>
<reference evidence="2" key="1">
    <citation type="submission" date="2015-04" db="EMBL/GenBank/DDBJ databases">
        <authorList>
            <person name="Mushtaq Mamoona"/>
        </authorList>
    </citation>
    <scope>NUCLEOTIDE SEQUENCE [LARGE SCALE GENOMIC DNA]</scope>
    <source>
        <strain evidence="2">AN4859/03</strain>
    </source>
</reference>
<sequence length="293" mass="34459">MDPNIIDNLPDILKNNMDTFKKTSEDFSKKDNPEYMTDCEYSVINFDEVTKEYKRNNKINMDPKSNDALYIDDENLYFIEFKNGYFNVNFNVNHIKGSISNAFIDAEDNKTKEKIVFNNFKGSIKGGFTGYCEGSFNTNMNSENNYNFDGSIEGYSSKCEITDKNTNEKYNIRGDIKGNFRGYINGNTILDDLKTKIYDSLFVLSNIKHSNGDYYIENILDFSRKNIIYIAVYNEENNPKTRQSHFKKRANMPEITKRYNMDKILSLKNFIFKEVYLYSKEQFRMNFIDKIKI</sequence>
<accession>A0A0G4K9D2</accession>
<name>A0A0G4K9D2_9SPIR</name>
<dbReference type="Proteomes" id="UP000043763">
    <property type="component" value="Unassembled WGS sequence"/>
</dbReference>
<dbReference type="EMBL" id="CVLB01000002">
    <property type="protein sequence ID" value="CRF34771.1"/>
    <property type="molecule type" value="Genomic_DNA"/>
</dbReference>
<dbReference type="RefSeq" id="WP_053082765.1">
    <property type="nucleotide sequence ID" value="NZ_CVLB01000002.1"/>
</dbReference>
<gene>
    <name evidence="1" type="ORF">BRSU_2237</name>
</gene>
<protein>
    <submittedName>
        <fullName evidence="1">Uncharacterized protein</fullName>
    </submittedName>
</protein>